<dbReference type="AlphaFoldDB" id="A0A367F837"/>
<evidence type="ECO:0000313" key="5">
    <source>
        <dbReference type="EMBL" id="RCG25885.1"/>
    </source>
</evidence>
<dbReference type="Pfam" id="PF02311">
    <property type="entry name" value="AraC_binding"/>
    <property type="match status" value="1"/>
</dbReference>
<comment type="caution">
    <text evidence="5">The sequence shown here is derived from an EMBL/GenBank/DDBJ whole genome shotgun (WGS) entry which is preliminary data.</text>
</comment>
<dbReference type="Gene3D" id="1.10.10.60">
    <property type="entry name" value="Homeodomain-like"/>
    <property type="match status" value="1"/>
</dbReference>
<gene>
    <name evidence="5" type="ORF">DQ384_30705</name>
</gene>
<dbReference type="SMART" id="SM00342">
    <property type="entry name" value="HTH_ARAC"/>
    <property type="match status" value="1"/>
</dbReference>
<reference evidence="5 6" key="1">
    <citation type="submission" date="2018-06" db="EMBL/GenBank/DDBJ databases">
        <title>Sphaerisporangium craniellae sp. nov., isolated from a marine sponge in the South China Sea.</title>
        <authorList>
            <person name="Li L."/>
        </authorList>
    </citation>
    <scope>NUCLEOTIDE SEQUENCE [LARGE SCALE GENOMIC DNA]</scope>
    <source>
        <strain evidence="5 6">CCTCC AA 208026</strain>
    </source>
</reference>
<proteinExistence type="predicted"/>
<feature type="domain" description="HTH araC/xylS-type" evidence="4">
    <location>
        <begin position="192"/>
        <end position="290"/>
    </location>
</feature>
<dbReference type="SUPFAM" id="SSF51215">
    <property type="entry name" value="Regulatory protein AraC"/>
    <property type="match status" value="1"/>
</dbReference>
<name>A0A367F837_9ACTN</name>
<dbReference type="PROSITE" id="PS01124">
    <property type="entry name" value="HTH_ARAC_FAMILY_2"/>
    <property type="match status" value="1"/>
</dbReference>
<keyword evidence="1" id="KW-0805">Transcription regulation</keyword>
<dbReference type="Pfam" id="PF12833">
    <property type="entry name" value="HTH_18"/>
    <property type="match status" value="1"/>
</dbReference>
<evidence type="ECO:0000313" key="6">
    <source>
        <dbReference type="Proteomes" id="UP000253094"/>
    </source>
</evidence>
<dbReference type="GO" id="GO:0043565">
    <property type="term" value="F:sequence-specific DNA binding"/>
    <property type="evidence" value="ECO:0007669"/>
    <property type="project" value="InterPro"/>
</dbReference>
<evidence type="ECO:0000256" key="2">
    <source>
        <dbReference type="ARBA" id="ARBA00023125"/>
    </source>
</evidence>
<dbReference type="RefSeq" id="WP_114032374.1">
    <property type="nucleotide sequence ID" value="NZ_QOIL01000021.1"/>
</dbReference>
<dbReference type="OrthoDB" id="9799345at2"/>
<keyword evidence="6" id="KW-1185">Reference proteome</keyword>
<dbReference type="GO" id="GO:0003700">
    <property type="term" value="F:DNA-binding transcription factor activity"/>
    <property type="evidence" value="ECO:0007669"/>
    <property type="project" value="InterPro"/>
</dbReference>
<evidence type="ECO:0000259" key="4">
    <source>
        <dbReference type="PROSITE" id="PS01124"/>
    </source>
</evidence>
<evidence type="ECO:0000256" key="3">
    <source>
        <dbReference type="ARBA" id="ARBA00023163"/>
    </source>
</evidence>
<evidence type="ECO:0000256" key="1">
    <source>
        <dbReference type="ARBA" id="ARBA00023015"/>
    </source>
</evidence>
<dbReference type="InterPro" id="IPR009057">
    <property type="entry name" value="Homeodomain-like_sf"/>
</dbReference>
<dbReference type="SUPFAM" id="SSF46689">
    <property type="entry name" value="Homeodomain-like"/>
    <property type="match status" value="1"/>
</dbReference>
<protein>
    <submittedName>
        <fullName evidence="5">AraC family transcriptional regulator</fullName>
    </submittedName>
</protein>
<dbReference type="InterPro" id="IPR018060">
    <property type="entry name" value="HTH_AraC"/>
</dbReference>
<organism evidence="5 6">
    <name type="scientific">Sphaerisporangium album</name>
    <dbReference type="NCBI Taxonomy" id="509200"/>
    <lineage>
        <taxon>Bacteria</taxon>
        <taxon>Bacillati</taxon>
        <taxon>Actinomycetota</taxon>
        <taxon>Actinomycetes</taxon>
        <taxon>Streptosporangiales</taxon>
        <taxon>Streptosporangiaceae</taxon>
        <taxon>Sphaerisporangium</taxon>
    </lineage>
</organism>
<dbReference type="Proteomes" id="UP000253094">
    <property type="component" value="Unassembled WGS sequence"/>
</dbReference>
<dbReference type="InterPro" id="IPR050204">
    <property type="entry name" value="AraC_XylS_family_regulators"/>
</dbReference>
<dbReference type="InterPro" id="IPR003313">
    <property type="entry name" value="AraC-bd"/>
</dbReference>
<sequence>MVRNGHAPIVTLPYRAAVGVPPGVEVLGFPGLLARALGHGVDPYALRRPDFHVLIALRSGTLRCSLDFADHVLRPGDWLWVRPGQVQRYDSPLNAAGGRVVLFLPGFLDQATAEQAGTDRGVWRPASVPTDVERGSLWRLLDLLEHEYALWGGRQEERHVEVLRHLLAALVLRLAVVHGTDGEPVAGGEAFLRFQSAVEQDFTRSHRVEDYATRLGYSVRTLARASQAGAGVGAKGYIDNRVLLEAKRLLVHTDLPAGAIGQRLGFPEATVFTKFFRRHTGRTPTDFRAAGA</sequence>
<dbReference type="PANTHER" id="PTHR46796">
    <property type="entry name" value="HTH-TYPE TRANSCRIPTIONAL ACTIVATOR RHAS-RELATED"/>
    <property type="match status" value="1"/>
</dbReference>
<accession>A0A367F837</accession>
<dbReference type="InterPro" id="IPR037923">
    <property type="entry name" value="HTH-like"/>
</dbReference>
<dbReference type="EMBL" id="QOIL01000021">
    <property type="protein sequence ID" value="RCG25885.1"/>
    <property type="molecule type" value="Genomic_DNA"/>
</dbReference>
<keyword evidence="3" id="KW-0804">Transcription</keyword>
<keyword evidence="2" id="KW-0238">DNA-binding</keyword>